<accession>A0A7D9IP76</accession>
<dbReference type="InterPro" id="IPR000241">
    <property type="entry name" value="RlmKL-like_Mtase"/>
</dbReference>
<proteinExistence type="predicted"/>
<evidence type="ECO:0000256" key="2">
    <source>
        <dbReference type="ARBA" id="ARBA00022490"/>
    </source>
</evidence>
<dbReference type="Proteomes" id="UP001152795">
    <property type="component" value="Unassembled WGS sequence"/>
</dbReference>
<reference evidence="6" key="1">
    <citation type="submission" date="2020-04" db="EMBL/GenBank/DDBJ databases">
        <authorList>
            <person name="Alioto T."/>
            <person name="Alioto T."/>
            <person name="Gomez Garrido J."/>
        </authorList>
    </citation>
    <scope>NUCLEOTIDE SEQUENCE</scope>
    <source>
        <strain evidence="6">A484AB</strain>
    </source>
</reference>
<organism evidence="6 7">
    <name type="scientific">Paramuricea clavata</name>
    <name type="common">Red gorgonian</name>
    <name type="synonym">Violescent sea-whip</name>
    <dbReference type="NCBI Taxonomy" id="317549"/>
    <lineage>
        <taxon>Eukaryota</taxon>
        <taxon>Metazoa</taxon>
        <taxon>Cnidaria</taxon>
        <taxon>Anthozoa</taxon>
        <taxon>Octocorallia</taxon>
        <taxon>Malacalcyonacea</taxon>
        <taxon>Plexauridae</taxon>
        <taxon>Paramuricea</taxon>
    </lineage>
</organism>
<dbReference type="Gene3D" id="3.40.50.150">
    <property type="entry name" value="Vaccinia Virus protein VP39"/>
    <property type="match status" value="1"/>
</dbReference>
<dbReference type="InterPro" id="IPR029063">
    <property type="entry name" value="SAM-dependent_MTases_sf"/>
</dbReference>
<dbReference type="CDD" id="cd11715">
    <property type="entry name" value="THUMP_AdoMetMT"/>
    <property type="match status" value="1"/>
</dbReference>
<dbReference type="Gene3D" id="3.30.2130.30">
    <property type="match status" value="1"/>
</dbReference>
<keyword evidence="3" id="KW-0489">Methyltransferase</keyword>
<dbReference type="GO" id="GO:0003723">
    <property type="term" value="F:RNA binding"/>
    <property type="evidence" value="ECO:0007669"/>
    <property type="project" value="UniProtKB-UniRule"/>
</dbReference>
<dbReference type="PANTHER" id="PTHR14911:SF13">
    <property type="entry name" value="TRNA (GUANINE(6)-N2)-METHYLTRANSFERASE THUMP3"/>
    <property type="match status" value="1"/>
</dbReference>
<dbReference type="PROSITE" id="PS51165">
    <property type="entry name" value="THUMP"/>
    <property type="match status" value="1"/>
</dbReference>
<keyword evidence="4" id="KW-0808">Transferase</keyword>
<comment type="caution">
    <text evidence="6">The sequence shown here is derived from an EMBL/GenBank/DDBJ whole genome shotgun (WGS) entry which is preliminary data.</text>
</comment>
<dbReference type="PANTHER" id="PTHR14911">
    <property type="entry name" value="THUMP DOMAIN-CONTAINING"/>
    <property type="match status" value="1"/>
</dbReference>
<dbReference type="GO" id="GO:0043527">
    <property type="term" value="C:tRNA methyltransferase complex"/>
    <property type="evidence" value="ECO:0007669"/>
    <property type="project" value="UniProtKB-ARBA"/>
</dbReference>
<evidence type="ECO:0000256" key="4">
    <source>
        <dbReference type="ARBA" id="ARBA00022679"/>
    </source>
</evidence>
<dbReference type="PROSITE" id="PS01261">
    <property type="entry name" value="UPF0020"/>
    <property type="match status" value="1"/>
</dbReference>
<evidence type="ECO:0000313" key="7">
    <source>
        <dbReference type="Proteomes" id="UP001152795"/>
    </source>
</evidence>
<dbReference type="AlphaFoldDB" id="A0A7D9IP76"/>
<dbReference type="SMART" id="SM00981">
    <property type="entry name" value="THUMP"/>
    <property type="match status" value="1"/>
</dbReference>
<dbReference type="SUPFAM" id="SSF143437">
    <property type="entry name" value="THUMP domain-like"/>
    <property type="match status" value="1"/>
</dbReference>
<dbReference type="FunFam" id="3.40.50.150:FF:000073">
    <property type="entry name" value="THUMP domain containing 3"/>
    <property type="match status" value="1"/>
</dbReference>
<evidence type="ECO:0000313" key="6">
    <source>
        <dbReference type="EMBL" id="CAB4012420.1"/>
    </source>
</evidence>
<dbReference type="GO" id="GO:0005737">
    <property type="term" value="C:cytoplasm"/>
    <property type="evidence" value="ECO:0007669"/>
    <property type="project" value="UniProtKB-SubCell"/>
</dbReference>
<evidence type="ECO:0000256" key="5">
    <source>
        <dbReference type="ARBA" id="ARBA00022694"/>
    </source>
</evidence>
<dbReference type="GO" id="GO:0030488">
    <property type="term" value="P:tRNA methylation"/>
    <property type="evidence" value="ECO:0007669"/>
    <property type="project" value="TreeGrafter"/>
</dbReference>
<dbReference type="InterPro" id="IPR004114">
    <property type="entry name" value="THUMP_dom"/>
</dbReference>
<dbReference type="SUPFAM" id="SSF53335">
    <property type="entry name" value="S-adenosyl-L-methionine-dependent methyltransferases"/>
    <property type="match status" value="1"/>
</dbReference>
<dbReference type="InterPro" id="IPR053943">
    <property type="entry name" value="RlmKL-like_Mtase_CS"/>
</dbReference>
<evidence type="ECO:0000256" key="1">
    <source>
        <dbReference type="ARBA" id="ARBA00004496"/>
    </source>
</evidence>
<sequence>MAAAEERVDSKFDEFCHICATVTIGFERVCALECERKLTCKVHLGRGRIYFDIPRTELGKIKDLRSVENLFVVVSDIACFKSSADESVEEILERFYHLPEELNWESAIRIWKEFNEFSSDINTVKNVLPILNLKSHTTVAKQEIESANPIGSPDEERSDPIGSVESHNLSVEQTKAGIILPRFRVTCTRTHSAPSQKHPFTSMQAAAKFGGAINDQFGWIVDLENFDLEVLLNIVDSHVVVGVSLTKESLFRRNIVNFGPTTLRSTLAYCLTLLADIKKGDVVCDPLCGSGAIPIECASEWPCSFNISGDNFHSAPPRTQDNVTYVNNQRSAENKKSVTVETFLWDACRLPLKTNAVDVFITDLPFGKKSGSMVKNWQLYPEVLFEMARVCQVKTGRAVILTKDKKAISKAFTQTAQFWRKRFTYWINIGGLQAGVYVLQRTASAMQNSS</sequence>
<protein>
    <submittedName>
        <fullName evidence="6">THUMP domain-containing 3</fullName>
    </submittedName>
</protein>
<keyword evidence="5" id="KW-0819">tRNA processing</keyword>
<dbReference type="OrthoDB" id="47730at2759"/>
<comment type="subcellular location">
    <subcellularLocation>
        <location evidence="1">Cytoplasm</location>
    </subcellularLocation>
</comment>
<keyword evidence="2" id="KW-0963">Cytoplasm</keyword>
<dbReference type="EMBL" id="CACRXK020007504">
    <property type="protein sequence ID" value="CAB4012420.1"/>
    <property type="molecule type" value="Genomic_DNA"/>
</dbReference>
<keyword evidence="7" id="KW-1185">Reference proteome</keyword>
<dbReference type="Pfam" id="PF01170">
    <property type="entry name" value="UPF0020"/>
    <property type="match status" value="1"/>
</dbReference>
<dbReference type="GO" id="GO:0016423">
    <property type="term" value="F:tRNA (guanine) methyltransferase activity"/>
    <property type="evidence" value="ECO:0007669"/>
    <property type="project" value="TreeGrafter"/>
</dbReference>
<evidence type="ECO:0000256" key="3">
    <source>
        <dbReference type="ARBA" id="ARBA00022603"/>
    </source>
</evidence>
<name>A0A7D9IP76_PARCT</name>
<dbReference type="Pfam" id="PF02926">
    <property type="entry name" value="THUMP"/>
    <property type="match status" value="1"/>
</dbReference>
<gene>
    <name evidence="6" type="ORF">PACLA_8A041589</name>
</gene>